<feature type="domain" description="YknX-like C-terminal permuted SH3-like" evidence="2">
    <location>
        <begin position="279"/>
        <end position="345"/>
    </location>
</feature>
<dbReference type="Gene3D" id="2.40.30.170">
    <property type="match status" value="1"/>
</dbReference>
<sequence>MQPLKTRNLFTLVVLAALSNQVQAQSGGQAAAVKTAAAVSVSMAPTRAVAAYSKAKFITTIKVESSGRVIEIATIGQVAEQGEALGLIADDEYALRLNELKNATTSQQAQVDFLKSESIRLTSLDSKNLTSKTALDKNKAELKAANADLAQAKSRSDQLKNDIEKLTPKAPFNAFVTEQLAQPGQFVNPGQDFLTIMSSDATEIVAQVPFKLKSVVVPGQQWQYIDQSGNTHQAEVERFIPAATSNSRQIQVHLKDLSSGLLPGEPIQLMVPETRPKQVIAVPRDALVLRRQGIHVFIIKNNVAHKVNVITGIAQGTMIAVEGDINSEDQVVVRGNERLRDQQVVQLLTNESE</sequence>
<organism evidence="3">
    <name type="scientific">hydrothermal vent metagenome</name>
    <dbReference type="NCBI Taxonomy" id="652676"/>
    <lineage>
        <taxon>unclassified sequences</taxon>
        <taxon>metagenomes</taxon>
        <taxon>ecological metagenomes</taxon>
    </lineage>
</organism>
<dbReference type="Pfam" id="PF25989">
    <property type="entry name" value="YknX_C"/>
    <property type="match status" value="1"/>
</dbReference>
<accession>A0A3B0W0D6</accession>
<dbReference type="SUPFAM" id="SSF111369">
    <property type="entry name" value="HlyD-like secretion proteins"/>
    <property type="match status" value="1"/>
</dbReference>
<dbReference type="NCBIfam" id="TIGR01730">
    <property type="entry name" value="RND_mfp"/>
    <property type="match status" value="1"/>
</dbReference>
<protein>
    <recommendedName>
        <fullName evidence="2">YknX-like C-terminal permuted SH3-like domain-containing protein</fullName>
    </recommendedName>
</protein>
<evidence type="ECO:0000259" key="2">
    <source>
        <dbReference type="Pfam" id="PF25989"/>
    </source>
</evidence>
<dbReference type="Gene3D" id="2.40.420.20">
    <property type="match status" value="1"/>
</dbReference>
<dbReference type="GO" id="GO:0015562">
    <property type="term" value="F:efflux transmembrane transporter activity"/>
    <property type="evidence" value="ECO:0007669"/>
    <property type="project" value="TreeGrafter"/>
</dbReference>
<dbReference type="PANTHER" id="PTHR30469">
    <property type="entry name" value="MULTIDRUG RESISTANCE PROTEIN MDTA"/>
    <property type="match status" value="1"/>
</dbReference>
<dbReference type="InterPro" id="IPR006143">
    <property type="entry name" value="RND_pump_MFP"/>
</dbReference>
<dbReference type="AlphaFoldDB" id="A0A3B0W0D6"/>
<evidence type="ECO:0000256" key="1">
    <source>
        <dbReference type="SAM" id="Coils"/>
    </source>
</evidence>
<keyword evidence="1" id="KW-0175">Coiled coil</keyword>
<dbReference type="EMBL" id="UOFA01000249">
    <property type="protein sequence ID" value="VAW46020.1"/>
    <property type="molecule type" value="Genomic_DNA"/>
</dbReference>
<dbReference type="Gene3D" id="2.40.50.100">
    <property type="match status" value="1"/>
</dbReference>
<evidence type="ECO:0000313" key="3">
    <source>
        <dbReference type="EMBL" id="VAW46020.1"/>
    </source>
</evidence>
<reference evidence="3" key="1">
    <citation type="submission" date="2018-06" db="EMBL/GenBank/DDBJ databases">
        <authorList>
            <person name="Zhirakovskaya E."/>
        </authorList>
    </citation>
    <scope>NUCLEOTIDE SEQUENCE</scope>
</reference>
<dbReference type="InterPro" id="IPR058637">
    <property type="entry name" value="YknX-like_C"/>
</dbReference>
<dbReference type="GO" id="GO:1990281">
    <property type="term" value="C:efflux pump complex"/>
    <property type="evidence" value="ECO:0007669"/>
    <property type="project" value="TreeGrafter"/>
</dbReference>
<dbReference type="PANTHER" id="PTHR30469:SF15">
    <property type="entry name" value="HLYD FAMILY OF SECRETION PROTEINS"/>
    <property type="match status" value="1"/>
</dbReference>
<name>A0A3B0W0D6_9ZZZZ</name>
<dbReference type="Gene3D" id="1.10.287.470">
    <property type="entry name" value="Helix hairpin bin"/>
    <property type="match status" value="1"/>
</dbReference>
<gene>
    <name evidence="3" type="ORF">MNBD_GAMMA02-1048</name>
</gene>
<feature type="coiled-coil region" evidence="1">
    <location>
        <begin position="97"/>
        <end position="162"/>
    </location>
</feature>
<proteinExistence type="predicted"/>